<reference evidence="1" key="1">
    <citation type="submission" date="2011-11" db="EMBL/GenBank/DDBJ databases">
        <authorList>
            <person name="Summers A.O."/>
            <person name="Wireman J."/>
            <person name="Williams L.E."/>
        </authorList>
    </citation>
    <scope>NUCLEOTIDE SEQUENCE</scope>
    <source>
        <strain evidence="1">KB1A-97</strain>
        <plasmid evidence="1">pKB1A97-67</plasmid>
    </source>
</reference>
<name>H2ES33_ALIFS</name>
<evidence type="ECO:0000313" key="1">
    <source>
        <dbReference type="EMBL" id="AEY78200.1"/>
    </source>
</evidence>
<dbReference type="AlphaFoldDB" id="H2ES33"/>
<sequence length="66" mass="6996">MSVISLTNADVHQVLSASHRAIANNALAPLVLAVSELAVKEGLRPEVALIRLMQKGRVDEQGAHDA</sequence>
<protein>
    <submittedName>
        <fullName evidence="1">Uncharacterized protein</fullName>
    </submittedName>
</protein>
<geneLocation type="plasmid" evidence="1">
    <name>pKB1A97-67</name>
</geneLocation>
<keyword evidence="1" id="KW-0614">Plasmid</keyword>
<organism evidence="1">
    <name type="scientific">Aliivibrio fischeri</name>
    <name type="common">Vibrio fischeri</name>
    <dbReference type="NCBI Taxonomy" id="668"/>
    <lineage>
        <taxon>Bacteria</taxon>
        <taxon>Pseudomonadati</taxon>
        <taxon>Pseudomonadota</taxon>
        <taxon>Gammaproteobacteria</taxon>
        <taxon>Vibrionales</taxon>
        <taxon>Vibrionaceae</taxon>
        <taxon>Aliivibrio</taxon>
    </lineage>
</organism>
<proteinExistence type="predicted"/>
<dbReference type="EMBL" id="JQ031552">
    <property type="protein sequence ID" value="AEY78200.1"/>
    <property type="molecule type" value="Genomic_DNA"/>
</dbReference>
<accession>H2ES33</accession>